<evidence type="ECO:0000259" key="4">
    <source>
        <dbReference type="Pfam" id="PF25796"/>
    </source>
</evidence>
<dbReference type="InterPro" id="IPR027417">
    <property type="entry name" value="P-loop_NTPase"/>
</dbReference>
<dbReference type="InterPro" id="IPR058038">
    <property type="entry name" value="BREX_BrxC_wHTH"/>
</dbReference>
<reference evidence="5 6" key="1">
    <citation type="submission" date="2020-08" db="EMBL/GenBank/DDBJ databases">
        <title>Complete genome sequence of Raphidiopsis curvispora isolated from drinking water reservoir in South Korea.</title>
        <authorList>
            <person name="Jeong J."/>
        </authorList>
    </citation>
    <scope>NUCLEOTIDE SEQUENCE [LARGE SCALE GENOMIC DNA]</scope>
    <source>
        <strain evidence="5 6">GIHE-G1</strain>
    </source>
</reference>
<evidence type="ECO:0000259" key="2">
    <source>
        <dbReference type="Pfam" id="PF25791"/>
    </source>
</evidence>
<feature type="domain" description="Probable ATP-binding protein BrxC winged helix-turn-helix" evidence="2">
    <location>
        <begin position="737"/>
        <end position="858"/>
    </location>
</feature>
<evidence type="ECO:0000256" key="1">
    <source>
        <dbReference type="SAM" id="Coils"/>
    </source>
</evidence>
<dbReference type="InterPro" id="IPR047679">
    <property type="entry name" value="BREX_BrxC"/>
</dbReference>
<dbReference type="RefSeq" id="WP_187707239.1">
    <property type="nucleotide sequence ID" value="NZ_CP060822.1"/>
</dbReference>
<dbReference type="NCBIfam" id="NF033441">
    <property type="entry name" value="BREX_BrxC"/>
    <property type="match status" value="1"/>
</dbReference>
<dbReference type="Proteomes" id="UP000516013">
    <property type="component" value="Chromosome"/>
</dbReference>
<dbReference type="KEGG" id="ccur:IAR63_08410"/>
<dbReference type="Pfam" id="PF25791">
    <property type="entry name" value="WHD_BREX_BrxC"/>
    <property type="match status" value="1"/>
</dbReference>
<feature type="domain" description="Probable ATP-binding protein BrxC 4th six-stranded beta-sheet" evidence="4">
    <location>
        <begin position="556"/>
        <end position="730"/>
    </location>
</feature>
<evidence type="ECO:0000313" key="5">
    <source>
        <dbReference type="EMBL" id="QNP30982.1"/>
    </source>
</evidence>
<dbReference type="InterPro" id="IPR058037">
    <property type="entry name" value="BREX_BrxC_helical"/>
</dbReference>
<evidence type="ECO:0000259" key="3">
    <source>
        <dbReference type="Pfam" id="PF25792"/>
    </source>
</evidence>
<gene>
    <name evidence="5" type="primary">brxC</name>
    <name evidence="5" type="ORF">IAR63_08410</name>
</gene>
<name>A0A7H0F4L6_9CYAN</name>
<feature type="domain" description="Probable ATP-binding protein BrxC alpha-helical" evidence="3">
    <location>
        <begin position="870"/>
        <end position="996"/>
    </location>
</feature>
<organism evidence="5 6">
    <name type="scientific">Cylindrospermopsis curvispora GIHE-G1</name>
    <dbReference type="NCBI Taxonomy" id="2666332"/>
    <lineage>
        <taxon>Bacteria</taxon>
        <taxon>Bacillati</taxon>
        <taxon>Cyanobacteriota</taxon>
        <taxon>Cyanophyceae</taxon>
        <taxon>Nostocales</taxon>
        <taxon>Aphanizomenonaceae</taxon>
        <taxon>Cylindrospermopsis</taxon>
    </lineage>
</organism>
<evidence type="ECO:0000313" key="6">
    <source>
        <dbReference type="Proteomes" id="UP000516013"/>
    </source>
</evidence>
<dbReference type="EMBL" id="CP060822">
    <property type="protein sequence ID" value="QNP30982.1"/>
    <property type="molecule type" value="Genomic_DNA"/>
</dbReference>
<dbReference type="SUPFAM" id="SSF52540">
    <property type="entry name" value="P-loop containing nucleoside triphosphate hydrolases"/>
    <property type="match status" value="1"/>
</dbReference>
<sequence>MNIAELFAKDINRSINGVIKVGQQDDTNIRQELEEYVVTEELKKHFYTFFGRFAESIESPTDKMGVWISGFFGSGKSHFLKILSYILENRSVGNNRALDYFDSQRIPDPSLLANIALAAQTHCDVILFNIDSKADANNKNDKETITKVFQKVFDDHLGYFGTTPEIARFERQLESKGKYEPFKEAFYRQTNQSWEETREAWAFYQDDIVAALTVSTGMSGEQANRLLEFNEKYTLSPEEFAKTVKEYLHTKGPKHRLVFMVDEVGQYIGEDTKLMLNLQTVVEDLGIHCQGRAWVLVTSQEAMDEITKNKIKGEEFSKIIGRFHRPLNLSSANTDEVIKLRLLSKTDEAKKRLEVLYTEKIAILRNQITFRDSADIPGYKDAQDFVAAYPFIPYQFYLLQKVFTQIRLMGSAGKHLASGERSLLDAFQVASQAISAQSLGKLVPFHTFYLAIEGFLDSVISQVITQATNNPQLKEFDIQLLKTLFMIKYIKEIRANLENLTTLSLTDIDEDRLGLKKQVAEALGRLEKQTLIQRNTDEYIFLTNEEQDISKEIKNTRVNPGEIYKKLQEWVWGSILTDREFKFGKRKYSFNRKLDERDHGKKLQELTVHIITPYGENYAEFENNTKCLITTQSSPELLIRLGNEDHLLQDLETFSQTDQYLRQKAGSNLSPSIQKIITARKDENTQREKNIKDSLQKLIASADVFSYGNKVEITRTEFATELLKQALTYLINNAYSKLKYIDSGFENSDQVKNALTRHIQEKTTDGEVVKDVNISARKDMESFLHSQNKYHPTTIKSLIDKFTCTPYGWSELDTLGIMAELANAGVVELRHAQNKVNLQEEGLIDKLLSRDGKETYIVRLASTIDPASLKVARDLASQLLDKNILDKNILDIPTESGKLFQTYQELLWQHVQRLKEWLKLTQEQQLPFGNLLKDHIAMLEELRTDNSHEQEFFQLVRGRRDDLEEYIDDLQKLRSFFTSQLKIFQEAQQSLKELKPELRHIEEEELLEQVKSVEEILNMDDPTSKIQLLPNLLKPVQQKIQEILRQKIGELHREMENQEKEIRDYIQEQYPAIVNEISEITQEINNFHPSEIKTIDSAIAHRSELSDKTNQLWKKIDAEAQKVQEKLGKSYHTANHIPEQVKPITFIQLGRFTPSKVLENEEDVEVYLGVLREEFLKQIQTGYRIRLER</sequence>
<keyword evidence="6" id="KW-1185">Reference proteome</keyword>
<dbReference type="Pfam" id="PF25796">
    <property type="entry name" value="BREX_BrxC_4th"/>
    <property type="match status" value="1"/>
</dbReference>
<dbReference type="InterPro" id="IPR058036">
    <property type="entry name" value="BREX_BrxC_4th"/>
</dbReference>
<dbReference type="AlphaFoldDB" id="A0A7H0F4L6"/>
<keyword evidence="1" id="KW-0175">Coiled coil</keyword>
<accession>A0A7H0F4L6</accession>
<proteinExistence type="predicted"/>
<feature type="coiled-coil region" evidence="1">
    <location>
        <begin position="1041"/>
        <end position="1068"/>
    </location>
</feature>
<dbReference type="Pfam" id="PF25792">
    <property type="entry name" value="BREX_BrxC_helical"/>
    <property type="match status" value="1"/>
</dbReference>
<protein>
    <submittedName>
        <fullName evidence="5">BREX system P-loop protein BrxC</fullName>
    </submittedName>
</protein>